<dbReference type="STRING" id="1075417.SAMN05421823_11294"/>
<gene>
    <name evidence="4" type="ORF">SAMN05421823_11294</name>
</gene>
<name>A0A1G9SB54_9BACT</name>
<dbReference type="OrthoDB" id="9801609at2"/>
<evidence type="ECO:0000313" key="5">
    <source>
        <dbReference type="Proteomes" id="UP000198510"/>
    </source>
</evidence>
<dbReference type="Pfam" id="PF13439">
    <property type="entry name" value="Glyco_transf_4"/>
    <property type="match status" value="1"/>
</dbReference>
<organism evidence="4 5">
    <name type="scientific">Catalinimonas alkaloidigena</name>
    <dbReference type="NCBI Taxonomy" id="1075417"/>
    <lineage>
        <taxon>Bacteria</taxon>
        <taxon>Pseudomonadati</taxon>
        <taxon>Bacteroidota</taxon>
        <taxon>Cytophagia</taxon>
        <taxon>Cytophagales</taxon>
        <taxon>Catalimonadaceae</taxon>
        <taxon>Catalinimonas</taxon>
    </lineage>
</organism>
<keyword evidence="5" id="KW-1185">Reference proteome</keyword>
<proteinExistence type="predicted"/>
<dbReference type="PANTHER" id="PTHR46401:SF2">
    <property type="entry name" value="GLYCOSYLTRANSFERASE WBBK-RELATED"/>
    <property type="match status" value="1"/>
</dbReference>
<sequence length="351" mass="39792">MCMKHLLIDLYKTRDLYSGLGQFSLNFVRALRAAAPADLHVTLLVPPGFPPAEAGPFDVLQASWQHRYVPAWTRRFDGWHSLHQFPSHRPSGKSRAMLTVHDLHFLLEKTPAKAAKYLARLQRNVDRAAVITAISEYTKGLMEEHLHLRGKPVHTIHNGVELTDYPEATRPSFVDDRNYFLALGVFKPMKNFHTLVPMMQHFPDHRLILAGNHATDYGAQVRREVEALGLSDRVVLPGTVSDSEKYWLYTHGEALLFPSLAEGFGLPAIEAMKAGLPVFLSRATSLPEIGGDVAFYFEAWEPEAMAALIREKLSSVRHDRAAYAQRLRARADRFGWEACLHQYLDLYRTEL</sequence>
<feature type="domain" description="Glycosyltransferase subfamily 4-like N-terminal" evidence="3">
    <location>
        <begin position="28"/>
        <end position="162"/>
    </location>
</feature>
<reference evidence="4 5" key="1">
    <citation type="submission" date="2016-10" db="EMBL/GenBank/DDBJ databases">
        <authorList>
            <person name="de Groot N.N."/>
        </authorList>
    </citation>
    <scope>NUCLEOTIDE SEQUENCE [LARGE SCALE GENOMIC DNA]</scope>
    <source>
        <strain evidence="4 5">DSM 25186</strain>
    </source>
</reference>
<evidence type="ECO:0000256" key="1">
    <source>
        <dbReference type="ARBA" id="ARBA00022679"/>
    </source>
</evidence>
<dbReference type="Proteomes" id="UP000198510">
    <property type="component" value="Unassembled WGS sequence"/>
</dbReference>
<dbReference type="GO" id="GO:0016757">
    <property type="term" value="F:glycosyltransferase activity"/>
    <property type="evidence" value="ECO:0007669"/>
    <property type="project" value="InterPro"/>
</dbReference>
<protein>
    <submittedName>
        <fullName evidence="4">Glycosyltransferase Family 4</fullName>
    </submittedName>
</protein>
<dbReference type="EMBL" id="FNFO01000012">
    <property type="protein sequence ID" value="SDM32601.1"/>
    <property type="molecule type" value="Genomic_DNA"/>
</dbReference>
<dbReference type="Gene3D" id="3.40.50.2000">
    <property type="entry name" value="Glycogen Phosphorylase B"/>
    <property type="match status" value="2"/>
</dbReference>
<accession>A0A1G9SB54</accession>
<evidence type="ECO:0000259" key="3">
    <source>
        <dbReference type="Pfam" id="PF13439"/>
    </source>
</evidence>
<dbReference type="InterPro" id="IPR028098">
    <property type="entry name" value="Glyco_trans_4-like_N"/>
</dbReference>
<feature type="domain" description="Glycosyl transferase family 1" evidence="2">
    <location>
        <begin position="173"/>
        <end position="316"/>
    </location>
</feature>
<dbReference type="GO" id="GO:0009103">
    <property type="term" value="P:lipopolysaccharide biosynthetic process"/>
    <property type="evidence" value="ECO:0007669"/>
    <property type="project" value="TreeGrafter"/>
</dbReference>
<dbReference type="Pfam" id="PF00534">
    <property type="entry name" value="Glycos_transf_1"/>
    <property type="match status" value="1"/>
</dbReference>
<dbReference type="AlphaFoldDB" id="A0A1G9SB54"/>
<evidence type="ECO:0000259" key="2">
    <source>
        <dbReference type="Pfam" id="PF00534"/>
    </source>
</evidence>
<keyword evidence="1 4" id="KW-0808">Transferase</keyword>
<evidence type="ECO:0000313" key="4">
    <source>
        <dbReference type="EMBL" id="SDM32601.1"/>
    </source>
</evidence>
<dbReference type="CDD" id="cd03809">
    <property type="entry name" value="GT4_MtfB-like"/>
    <property type="match status" value="1"/>
</dbReference>
<dbReference type="InterPro" id="IPR001296">
    <property type="entry name" value="Glyco_trans_1"/>
</dbReference>
<dbReference type="SUPFAM" id="SSF53756">
    <property type="entry name" value="UDP-Glycosyltransferase/glycogen phosphorylase"/>
    <property type="match status" value="1"/>
</dbReference>
<dbReference type="PANTHER" id="PTHR46401">
    <property type="entry name" value="GLYCOSYLTRANSFERASE WBBK-RELATED"/>
    <property type="match status" value="1"/>
</dbReference>